<dbReference type="InterPro" id="IPR002219">
    <property type="entry name" value="PKC_DAG/PE"/>
</dbReference>
<feature type="region of interest" description="Disordered" evidence="2">
    <location>
        <begin position="1504"/>
        <end position="1541"/>
    </location>
</feature>
<dbReference type="Pfam" id="PF12335">
    <property type="entry name" value="SBF2"/>
    <property type="match status" value="1"/>
</dbReference>
<dbReference type="Pfam" id="PF06602">
    <property type="entry name" value="Myotub-related"/>
    <property type="match status" value="1"/>
</dbReference>
<evidence type="ECO:0000313" key="7">
    <source>
        <dbReference type="WBParaSite" id="maker-uti_cns_0002033-snap-gene-0.7-mRNA-1"/>
    </source>
</evidence>
<dbReference type="Gene3D" id="3.30.450.200">
    <property type="match status" value="1"/>
</dbReference>
<dbReference type="InterPro" id="IPR022096">
    <property type="entry name" value="SBF1/SBF2"/>
</dbReference>
<dbReference type="InterPro" id="IPR029021">
    <property type="entry name" value="Prot-tyrosine_phosphatase-like"/>
</dbReference>
<dbReference type="SUPFAM" id="SSF52799">
    <property type="entry name" value="(Phosphotyrosine protein) phosphatases II"/>
    <property type="match status" value="1"/>
</dbReference>
<dbReference type="SMART" id="SM00799">
    <property type="entry name" value="DENN"/>
    <property type="match status" value="1"/>
</dbReference>
<reference evidence="7" key="1">
    <citation type="submission" date="2016-11" db="UniProtKB">
        <authorList>
            <consortium name="WormBaseParasite"/>
        </authorList>
    </citation>
    <scope>IDENTIFICATION</scope>
</reference>
<protein>
    <submittedName>
        <fullName evidence="7">UDENN domain-containing protein</fullName>
    </submittedName>
</protein>
<evidence type="ECO:0000256" key="1">
    <source>
        <dbReference type="ARBA" id="ARBA00007471"/>
    </source>
</evidence>
<dbReference type="PANTHER" id="PTHR10807">
    <property type="entry name" value="MYOTUBULARIN-RELATED"/>
    <property type="match status" value="1"/>
</dbReference>
<dbReference type="InterPro" id="IPR005113">
    <property type="entry name" value="uDENN_dom"/>
</dbReference>
<evidence type="ECO:0000259" key="3">
    <source>
        <dbReference type="PROSITE" id="PS50081"/>
    </source>
</evidence>
<dbReference type="Proteomes" id="UP000095280">
    <property type="component" value="Unplaced"/>
</dbReference>
<feature type="region of interest" description="Disordered" evidence="2">
    <location>
        <begin position="1388"/>
        <end position="1416"/>
    </location>
</feature>
<feature type="domain" description="Myotubularin phosphatase" evidence="5">
    <location>
        <begin position="1277"/>
        <end position="1827"/>
    </location>
</feature>
<dbReference type="InterPro" id="IPR030564">
    <property type="entry name" value="Myotubularin"/>
</dbReference>
<proteinExistence type="inferred from homology"/>
<dbReference type="InterPro" id="IPR001194">
    <property type="entry name" value="cDENN_dom"/>
</dbReference>
<feature type="compositionally biased region" description="Low complexity" evidence="2">
    <location>
        <begin position="1394"/>
        <end position="1416"/>
    </location>
</feature>
<dbReference type="GO" id="GO:0016020">
    <property type="term" value="C:membrane"/>
    <property type="evidence" value="ECO:0007669"/>
    <property type="project" value="TreeGrafter"/>
</dbReference>
<dbReference type="Gene3D" id="3.40.50.11500">
    <property type="match status" value="1"/>
</dbReference>
<dbReference type="InterPro" id="IPR010569">
    <property type="entry name" value="Myotubularin-like_Pase_dom"/>
</dbReference>
<dbReference type="GO" id="GO:0005085">
    <property type="term" value="F:guanyl-nucleotide exchange factor activity"/>
    <property type="evidence" value="ECO:0007669"/>
    <property type="project" value="TreeGrafter"/>
</dbReference>
<feature type="compositionally biased region" description="Polar residues" evidence="2">
    <location>
        <begin position="884"/>
        <end position="894"/>
    </location>
</feature>
<dbReference type="InterPro" id="IPR037516">
    <property type="entry name" value="Tripartite_DENN"/>
</dbReference>
<name>A0A1I8GHB5_9PLAT</name>
<dbReference type="InterPro" id="IPR005112">
    <property type="entry name" value="dDENN_dom"/>
</dbReference>
<dbReference type="PROSITE" id="PS50081">
    <property type="entry name" value="ZF_DAG_PE_2"/>
    <property type="match status" value="1"/>
</dbReference>
<feature type="region of interest" description="Disordered" evidence="2">
    <location>
        <begin position="1455"/>
        <end position="1492"/>
    </location>
</feature>
<evidence type="ECO:0000259" key="4">
    <source>
        <dbReference type="PROSITE" id="PS50211"/>
    </source>
</evidence>
<accession>A0A1I8GHB5</accession>
<organism evidence="6 7">
    <name type="scientific">Macrostomum lignano</name>
    <dbReference type="NCBI Taxonomy" id="282301"/>
    <lineage>
        <taxon>Eukaryota</taxon>
        <taxon>Metazoa</taxon>
        <taxon>Spiralia</taxon>
        <taxon>Lophotrochozoa</taxon>
        <taxon>Platyhelminthes</taxon>
        <taxon>Rhabditophora</taxon>
        <taxon>Macrostomorpha</taxon>
        <taxon>Macrostomida</taxon>
        <taxon>Macrostomidae</taxon>
        <taxon>Macrostomum</taxon>
    </lineage>
</organism>
<feature type="region of interest" description="Disordered" evidence="2">
    <location>
        <begin position="864"/>
        <end position="902"/>
    </location>
</feature>
<feature type="region of interest" description="Disordered" evidence="2">
    <location>
        <begin position="1224"/>
        <end position="1253"/>
    </location>
</feature>
<dbReference type="PROSITE" id="PS51339">
    <property type="entry name" value="PPASE_MYOTUBULARIN"/>
    <property type="match status" value="1"/>
</dbReference>
<dbReference type="Pfam" id="PF03456">
    <property type="entry name" value="uDENN"/>
    <property type="match status" value="1"/>
</dbReference>
<dbReference type="GO" id="GO:0005737">
    <property type="term" value="C:cytoplasm"/>
    <property type="evidence" value="ECO:0007669"/>
    <property type="project" value="TreeGrafter"/>
</dbReference>
<evidence type="ECO:0000259" key="5">
    <source>
        <dbReference type="PROSITE" id="PS51339"/>
    </source>
</evidence>
<evidence type="ECO:0000256" key="2">
    <source>
        <dbReference type="SAM" id="MobiDB-lite"/>
    </source>
</evidence>
<evidence type="ECO:0000313" key="6">
    <source>
        <dbReference type="Proteomes" id="UP000095280"/>
    </source>
</evidence>
<dbReference type="Gene3D" id="3.30.60.20">
    <property type="match status" value="1"/>
</dbReference>
<dbReference type="WBParaSite" id="maker-uti_cns_0002033-snap-gene-0.7-mRNA-1">
    <property type="protein sequence ID" value="maker-uti_cns_0002033-snap-gene-0.7-mRNA-1"/>
    <property type="gene ID" value="maker-uti_cns_0002033-snap-gene-0.7"/>
</dbReference>
<feature type="compositionally biased region" description="Polar residues" evidence="2">
    <location>
        <begin position="1235"/>
        <end position="1253"/>
    </location>
</feature>
<comment type="similarity">
    <text evidence="1">Belongs to the protein-tyrosine phosphatase family. Non-receptor class myotubularin subfamily.</text>
</comment>
<dbReference type="PROSITE" id="PS50211">
    <property type="entry name" value="DENN"/>
    <property type="match status" value="1"/>
</dbReference>
<dbReference type="SMART" id="SM00801">
    <property type="entry name" value="dDENN"/>
    <property type="match status" value="1"/>
</dbReference>
<keyword evidence="6" id="KW-1185">Reference proteome</keyword>
<dbReference type="InterPro" id="IPR043153">
    <property type="entry name" value="DENN_C"/>
</dbReference>
<feature type="compositionally biased region" description="Low complexity" evidence="2">
    <location>
        <begin position="1457"/>
        <end position="1474"/>
    </location>
</feature>
<dbReference type="SMART" id="SM00800">
    <property type="entry name" value="uDENN"/>
    <property type="match status" value="1"/>
</dbReference>
<feature type="compositionally biased region" description="Polar residues" evidence="2">
    <location>
        <begin position="1523"/>
        <end position="1534"/>
    </location>
</feature>
<dbReference type="PANTHER" id="PTHR10807:SF109">
    <property type="entry name" value="SET DOMAIN BINDING FACTOR, ISOFORM A"/>
    <property type="match status" value="1"/>
</dbReference>
<feature type="domain" description="Phorbol-ester/DAG-type" evidence="3">
    <location>
        <begin position="1896"/>
        <end position="1918"/>
    </location>
</feature>
<feature type="domain" description="UDENN" evidence="4">
    <location>
        <begin position="8"/>
        <end position="515"/>
    </location>
</feature>
<sequence>MSRLADYLAIFGYNFEAAARRAEESCGGKLVQRFPITNWEDFAFVEHQELFCQPCGWHLTSRPQAPTFFVHTFTSESGSQCYAAMFNFYEPVSSQQKLLCMGRRPSLGLSSESLPDDQLEQQQFHGSNGELQQAAAADPHLVRPADLYAPKSLVLLSRHDCPEVLHDCLAVIYTAYVDGSARKEEGQLERIVGNLLGGVIVSSHVPTRFSISAHDHQIVRPPMCSEVPVTGSSVTLLFRQLGIHNCILLVTALLTGCRVALFSYSYARLTSACRALTALLYPFNYEHTLVPILPKPLLEYVNATVPFLYGIHGSLKSHVDAMEAVFDLICADLDLGCVHEKWSGGQSSVTQISECTLRPVIGDITAVLNPSLLTADYAFPPSSSASSSAVDHPGVGDSAAAATGVSSSAAATASGPSTVGGEAAELLTRRLAGREDWIDKQIRAVFIRMYSELLNGYRSCLSISRVLPENVISFHKASFLGARGFADDKFMQKFTSETVMFYQFCQTRGPPFRVTDTFDDEYAGLAERLAAEAADPSVRRERIDRLALRLYENENPPGAARFQKIVPQPAEGADQRLYQLPFPQLNAELVGQVINSALTKQPVMQKLATRVQQQCRIVRPGQRLEELRPKPRSAHHQMSDRQKLDIMEACVRSIFEGRISEAKKVVKAVKRDLVSRWCRLRMVSLLNEFVCLRGYRTLDQQPFELVCELLVHALKLDTQQDECECALLTLPLLITLHCVLPSAEGSDSQLELLACMTEEVQSCPAWTSDAFWHWAFNRFVQDDLRRLYLDEWHKRMGLSEESEEHSAEQSALDVAAKVMSRYQDLGEEERQALQRCEEDSLENIANDFIFRLVMLRVPLDRGRRRLESRSGGPGSSRLMMDTGCDNNSSSQHTSGAGEADSIDKESGICVDSNEAFVQELETWVKERFLDRVCSENRLSVERADRLKTKLHDFINYVHLENVDSIWAEYRKIPKSQKAKILPPALLPGERHLVPKPLRAYLYADGRREPIRLELDSSAELATDTAAAAVAAATAGHGGGSALTDDELTLDIAWLPAEGIFLLTNYRIIFKGVPSNVLQSEKMIVRYFPLAALYKIKRLGKAERDPMLLPTVQNRHSVREQVLFKSVTFEALKIGFDAAEEEITELLDSIKAIRYPAAAGGGGSGGGSGGPVGPGPRAYFFPGAIRCSAETAAGQDATLADRKRKLKQSTLTRIMKGTASAAQRVGLKRRTLLQPVGTTRPSESDASSNRSSLMTDCDAAPIRPLSQQHQQSSELLRSLLRSPAYEDLRRLDLLPLQQHQQSPHHPVGHGSQQQDVRVTYLNFSHDLVPSYPALLTVPAGVSDDALKRLARAHRQGRFPVLTWRCQATGALLLRSGGFQAKAVNFAIASSHHHQQQQQQSLDPSASSSTSAATDSSLSEEQQRLFQALVSAALSSASVAQAASGAADDDSGSIGAGAPGYPAASSSGGGLSCPLATPVQSRRRSPTTNSSASGFNKFLSSMRASSSAGAPNIRSGVGISRSKSDNSPASMADLTNTDQAAGGTDTATQTALYIFTDRAFLNKIKAHRTEGVELLAVDDYPTRQSVRDAFKKLMRVCLPSKLLLAGEEKRHRFLRKFDESGWPALVRRSLRLAGAVADLVDCGACSVLMALEDGWDATTCVLALAQLMLDPHYRSMSGFRALVEKEWLLFGHQFDSRYGRLKGADNQQFAPHFLLFADCVHQLLQQFPLSFEFNQYFLATVAYHSVSCRFRNFLGNCEADRLAWASGTAAAADAEDDDDDFWQFVGEQNSQAAHFFNLTFSPTLGARREFRVLRPATAAALLQPWRFLTSEDAAYGPPYDADLCAAERRQQAEVAATASGSGADAADAPEFAEAELGYNYSWADGGKSGAGRRVATGGLRCVACGFACHEKCAAHVRADCTPPGS</sequence>
<dbReference type="Pfam" id="PF02141">
    <property type="entry name" value="DENN"/>
    <property type="match status" value="1"/>
</dbReference>